<keyword evidence="2" id="KW-0472">Membrane</keyword>
<comment type="caution">
    <text evidence="3">The sequence shown here is derived from an EMBL/GenBank/DDBJ whole genome shotgun (WGS) entry which is preliminary data.</text>
</comment>
<dbReference type="EMBL" id="JAKWFO010000005">
    <property type="protein sequence ID" value="KAI9636990.1"/>
    <property type="molecule type" value="Genomic_DNA"/>
</dbReference>
<keyword evidence="2" id="KW-0812">Transmembrane</keyword>
<keyword evidence="4" id="KW-1185">Reference proteome</keyword>
<reference evidence="3" key="1">
    <citation type="journal article" date="2022" name="G3 (Bethesda)">
        <title>High quality genome of the basidiomycete yeast Dioszegia hungarica PDD-24b-2 isolated from cloud water.</title>
        <authorList>
            <person name="Jarrige D."/>
            <person name="Haridas S."/>
            <person name="Bleykasten-Grosshans C."/>
            <person name="Joly M."/>
            <person name="Nadalig T."/>
            <person name="Sancelme M."/>
            <person name="Vuilleumier S."/>
            <person name="Grigoriev I.V."/>
            <person name="Amato P."/>
            <person name="Bringel F."/>
        </authorList>
    </citation>
    <scope>NUCLEOTIDE SEQUENCE</scope>
    <source>
        <strain evidence="3">PDD-24b-2</strain>
    </source>
</reference>
<evidence type="ECO:0000256" key="1">
    <source>
        <dbReference type="SAM" id="MobiDB-lite"/>
    </source>
</evidence>
<feature type="transmembrane region" description="Helical" evidence="2">
    <location>
        <begin position="77"/>
        <end position="105"/>
    </location>
</feature>
<evidence type="ECO:0000313" key="3">
    <source>
        <dbReference type="EMBL" id="KAI9636990.1"/>
    </source>
</evidence>
<feature type="region of interest" description="Disordered" evidence="1">
    <location>
        <begin position="346"/>
        <end position="368"/>
    </location>
</feature>
<organism evidence="3 4">
    <name type="scientific">Dioszegia hungarica</name>
    <dbReference type="NCBI Taxonomy" id="4972"/>
    <lineage>
        <taxon>Eukaryota</taxon>
        <taxon>Fungi</taxon>
        <taxon>Dikarya</taxon>
        <taxon>Basidiomycota</taxon>
        <taxon>Agaricomycotina</taxon>
        <taxon>Tremellomycetes</taxon>
        <taxon>Tremellales</taxon>
        <taxon>Bulleribasidiaceae</taxon>
        <taxon>Dioszegia</taxon>
    </lineage>
</organism>
<dbReference type="Proteomes" id="UP001164286">
    <property type="component" value="Unassembled WGS sequence"/>
</dbReference>
<name>A0AA38LVB5_9TREE</name>
<feature type="compositionally biased region" description="Basic residues" evidence="1">
    <location>
        <begin position="252"/>
        <end position="262"/>
    </location>
</feature>
<feature type="compositionally biased region" description="Pro residues" evidence="1">
    <location>
        <begin position="352"/>
        <end position="361"/>
    </location>
</feature>
<feature type="transmembrane region" description="Helical" evidence="2">
    <location>
        <begin position="126"/>
        <end position="144"/>
    </location>
</feature>
<feature type="compositionally biased region" description="Polar residues" evidence="1">
    <location>
        <begin position="429"/>
        <end position="442"/>
    </location>
</feature>
<feature type="compositionally biased region" description="Basic and acidic residues" evidence="1">
    <location>
        <begin position="446"/>
        <end position="469"/>
    </location>
</feature>
<dbReference type="RefSeq" id="XP_052946767.1">
    <property type="nucleotide sequence ID" value="XM_053093562.1"/>
</dbReference>
<gene>
    <name evidence="3" type="ORF">MKK02DRAFT_45699</name>
</gene>
<feature type="region of interest" description="Disordered" evidence="1">
    <location>
        <begin position="239"/>
        <end position="276"/>
    </location>
</feature>
<sequence length="489" mass="54211">MPDVWTIYLSLSLIPIIPLLLTLLPHALPSRLTSLSPISRAGPIGVSLICLEIIRAGKTLLSQQILEGSRRDGGSPAVILMCEVDTVISAYLSTALFAHLPMIAYSLLKSSPTPSNPQPSVPRTRYLISLIYSYALIPVLPILADAGMEGFSKKAIPGGGSVGGGFGEWWGLYCVERDPWWRIGVSAYFVLMVYTSYPGLWRTYRHWMRFSLAPPANVPVDHPDPLDLPSFWTSHKPRRPTSSFYAPPTPPRRLRSTSRKQPSRLQKAQLPVGPDEKDGIPALQMRYFVDSVYSDSPPPISPSSVYTKTTFPTLTAYSSWTAVSAVPVENGRSGLFVPTRHPLRLSRILPSQPSPSRPPPSSHFGSRSRSTIRSFLNLMRTSHQTTPRTAPPSPPFIWSIHEPEPEPGMGLLAQPPRARRRESEVFSDGASSVSRYSLTSLATPEGQHDRYLESLERDGGGGRRRQDSRDWVYPEEVFVDFSQEGKSSR</sequence>
<dbReference type="GeneID" id="77732767"/>
<protein>
    <submittedName>
        <fullName evidence="3">Uncharacterized protein</fullName>
    </submittedName>
</protein>
<accession>A0AA38LVB5</accession>
<feature type="transmembrane region" description="Helical" evidence="2">
    <location>
        <begin position="180"/>
        <end position="200"/>
    </location>
</feature>
<proteinExistence type="predicted"/>
<evidence type="ECO:0000256" key="2">
    <source>
        <dbReference type="SAM" id="Phobius"/>
    </source>
</evidence>
<keyword evidence="2" id="KW-1133">Transmembrane helix</keyword>
<feature type="transmembrane region" description="Helical" evidence="2">
    <location>
        <begin position="6"/>
        <end position="28"/>
    </location>
</feature>
<dbReference type="AlphaFoldDB" id="A0AA38LVB5"/>
<feature type="region of interest" description="Disordered" evidence="1">
    <location>
        <begin position="416"/>
        <end position="469"/>
    </location>
</feature>
<evidence type="ECO:0000313" key="4">
    <source>
        <dbReference type="Proteomes" id="UP001164286"/>
    </source>
</evidence>